<dbReference type="EMBL" id="CAJPIZ010016908">
    <property type="protein sequence ID" value="CAG2115883.1"/>
    <property type="molecule type" value="Genomic_DNA"/>
</dbReference>
<evidence type="ECO:0000259" key="4">
    <source>
        <dbReference type="PROSITE" id="PS50943"/>
    </source>
</evidence>
<dbReference type="Proteomes" id="UP000759131">
    <property type="component" value="Unassembled WGS sequence"/>
</dbReference>
<dbReference type="PANTHER" id="PTHR10245">
    <property type="entry name" value="ENDOTHELIAL DIFFERENTIATION-RELATED FACTOR 1 MULTIPROTEIN BRIDGING FACTOR 1"/>
    <property type="match status" value="1"/>
</dbReference>
<dbReference type="OrthoDB" id="10253401at2759"/>
<dbReference type="InterPro" id="IPR013729">
    <property type="entry name" value="MBF1_N"/>
</dbReference>
<name>A0A7R9L7Y5_9ACAR</name>
<sequence length="147" mass="16212">MSSDWDQVTVLRKRAPKASAMKTAAAINAAQKQGIPIETSKKYNAATNKHASTSMNTTKLDRETEELHHNTVGTDVSRLIQQARQQLGITQKDLATKICEKPQVVNEYESGKAIPNQQVINKLERALGVKLRGKDKGQPIAPKPNKK</sequence>
<dbReference type="Pfam" id="PF01381">
    <property type="entry name" value="HTH_3"/>
    <property type="match status" value="1"/>
</dbReference>
<evidence type="ECO:0000256" key="1">
    <source>
        <dbReference type="ARBA" id="ARBA00023015"/>
    </source>
</evidence>
<dbReference type="InterPro" id="IPR010982">
    <property type="entry name" value="Lambda_DNA-bd_dom_sf"/>
</dbReference>
<gene>
    <name evidence="5" type="ORF">OSB1V03_LOCUS15844</name>
</gene>
<keyword evidence="2" id="KW-0238">DNA-binding</keyword>
<evidence type="ECO:0000256" key="3">
    <source>
        <dbReference type="ARBA" id="ARBA00023163"/>
    </source>
</evidence>
<keyword evidence="6" id="KW-1185">Reference proteome</keyword>
<dbReference type="AlphaFoldDB" id="A0A7R9L7Y5"/>
<evidence type="ECO:0000313" key="6">
    <source>
        <dbReference type="Proteomes" id="UP000759131"/>
    </source>
</evidence>
<accession>A0A7R9L7Y5</accession>
<dbReference type="Gene3D" id="1.10.260.40">
    <property type="entry name" value="lambda repressor-like DNA-binding domains"/>
    <property type="match status" value="1"/>
</dbReference>
<evidence type="ECO:0000313" key="5">
    <source>
        <dbReference type="EMBL" id="CAD7635453.1"/>
    </source>
</evidence>
<feature type="domain" description="HTH cro/C1-type" evidence="4">
    <location>
        <begin position="80"/>
        <end position="134"/>
    </location>
</feature>
<proteinExistence type="predicted"/>
<dbReference type="InterPro" id="IPR001387">
    <property type="entry name" value="Cro/C1-type_HTH"/>
</dbReference>
<keyword evidence="1" id="KW-0805">Transcription regulation</keyword>
<dbReference type="GO" id="GO:0003677">
    <property type="term" value="F:DNA binding"/>
    <property type="evidence" value="ECO:0007669"/>
    <property type="project" value="UniProtKB-KW"/>
</dbReference>
<protein>
    <recommendedName>
        <fullName evidence="4">HTH cro/C1-type domain-containing protein</fullName>
    </recommendedName>
</protein>
<dbReference type="GO" id="GO:0005634">
    <property type="term" value="C:nucleus"/>
    <property type="evidence" value="ECO:0007669"/>
    <property type="project" value="TreeGrafter"/>
</dbReference>
<dbReference type="FunFam" id="1.10.260.40:FF:000015">
    <property type="entry name" value="Endothelial differentiation-related factor 1"/>
    <property type="match status" value="1"/>
</dbReference>
<dbReference type="PANTHER" id="PTHR10245:SF15">
    <property type="entry name" value="ENDOTHELIAL DIFFERENTIATION-RELATED FACTOR 1"/>
    <property type="match status" value="1"/>
</dbReference>
<dbReference type="CDD" id="cd00093">
    <property type="entry name" value="HTH_XRE"/>
    <property type="match status" value="1"/>
</dbReference>
<evidence type="ECO:0000256" key="2">
    <source>
        <dbReference type="ARBA" id="ARBA00023125"/>
    </source>
</evidence>
<dbReference type="SMART" id="SM00530">
    <property type="entry name" value="HTH_XRE"/>
    <property type="match status" value="1"/>
</dbReference>
<dbReference type="SUPFAM" id="SSF47413">
    <property type="entry name" value="lambda repressor-like DNA-binding domains"/>
    <property type="match status" value="1"/>
</dbReference>
<organism evidence="5">
    <name type="scientific">Medioppia subpectinata</name>
    <dbReference type="NCBI Taxonomy" id="1979941"/>
    <lineage>
        <taxon>Eukaryota</taxon>
        <taxon>Metazoa</taxon>
        <taxon>Ecdysozoa</taxon>
        <taxon>Arthropoda</taxon>
        <taxon>Chelicerata</taxon>
        <taxon>Arachnida</taxon>
        <taxon>Acari</taxon>
        <taxon>Acariformes</taxon>
        <taxon>Sarcoptiformes</taxon>
        <taxon>Oribatida</taxon>
        <taxon>Brachypylina</taxon>
        <taxon>Oppioidea</taxon>
        <taxon>Oppiidae</taxon>
        <taxon>Medioppia</taxon>
    </lineage>
</organism>
<dbReference type="Pfam" id="PF08523">
    <property type="entry name" value="MBF1"/>
    <property type="match status" value="1"/>
</dbReference>
<reference evidence="5" key="1">
    <citation type="submission" date="2020-11" db="EMBL/GenBank/DDBJ databases">
        <authorList>
            <person name="Tran Van P."/>
        </authorList>
    </citation>
    <scope>NUCLEOTIDE SEQUENCE</scope>
</reference>
<dbReference type="PROSITE" id="PS50943">
    <property type="entry name" value="HTH_CROC1"/>
    <property type="match status" value="1"/>
</dbReference>
<dbReference type="EMBL" id="OC871483">
    <property type="protein sequence ID" value="CAD7635453.1"/>
    <property type="molecule type" value="Genomic_DNA"/>
</dbReference>
<keyword evidence="3" id="KW-0804">Transcription</keyword>